<dbReference type="OrthoDB" id="9790815at2"/>
<dbReference type="Pfam" id="PF10282">
    <property type="entry name" value="Lactonase"/>
    <property type="match status" value="1"/>
</dbReference>
<organism evidence="2 3">
    <name type="scientific">Paenibacillus albiflavus</name>
    <dbReference type="NCBI Taxonomy" id="2545760"/>
    <lineage>
        <taxon>Bacteria</taxon>
        <taxon>Bacillati</taxon>
        <taxon>Bacillota</taxon>
        <taxon>Bacilli</taxon>
        <taxon>Bacillales</taxon>
        <taxon>Paenibacillaceae</taxon>
        <taxon>Paenibacillus</taxon>
    </lineage>
</organism>
<dbReference type="InterPro" id="IPR019405">
    <property type="entry name" value="Lactonase_7-beta_prop"/>
</dbReference>
<dbReference type="InterPro" id="IPR015943">
    <property type="entry name" value="WD40/YVTN_repeat-like_dom_sf"/>
</dbReference>
<dbReference type="GO" id="GO:0017057">
    <property type="term" value="F:6-phosphogluconolactonase activity"/>
    <property type="evidence" value="ECO:0007669"/>
    <property type="project" value="TreeGrafter"/>
</dbReference>
<proteinExistence type="inferred from homology"/>
<accession>A0A4R4ECZ4</accession>
<dbReference type="Proteomes" id="UP000295418">
    <property type="component" value="Unassembled WGS sequence"/>
</dbReference>
<evidence type="ECO:0000313" key="2">
    <source>
        <dbReference type="EMBL" id="TCZ77826.1"/>
    </source>
</evidence>
<comment type="similarity">
    <text evidence="1">Belongs to the cycloisomerase 2 family.</text>
</comment>
<comment type="caution">
    <text evidence="2">The sequence shown here is derived from an EMBL/GenBank/DDBJ whole genome shotgun (WGS) entry which is preliminary data.</text>
</comment>
<protein>
    <submittedName>
        <fullName evidence="2">Lactonase family protein</fullName>
    </submittedName>
</protein>
<evidence type="ECO:0000313" key="3">
    <source>
        <dbReference type="Proteomes" id="UP000295418"/>
    </source>
</evidence>
<dbReference type="AlphaFoldDB" id="A0A4R4ECZ4"/>
<reference evidence="2 3" key="1">
    <citation type="submission" date="2019-03" db="EMBL/GenBank/DDBJ databases">
        <authorList>
            <person name="Kim M.K.M."/>
        </authorList>
    </citation>
    <scope>NUCLEOTIDE SEQUENCE [LARGE SCALE GENOMIC DNA]</scope>
    <source>
        <strain evidence="2 3">18JY21-1</strain>
    </source>
</reference>
<dbReference type="EMBL" id="SKFG01000008">
    <property type="protein sequence ID" value="TCZ77826.1"/>
    <property type="molecule type" value="Genomic_DNA"/>
</dbReference>
<dbReference type="PANTHER" id="PTHR30344:SF1">
    <property type="entry name" value="6-PHOSPHOGLUCONOLACTONASE"/>
    <property type="match status" value="1"/>
</dbReference>
<dbReference type="InterPro" id="IPR050282">
    <property type="entry name" value="Cycloisomerase_2"/>
</dbReference>
<evidence type="ECO:0000256" key="1">
    <source>
        <dbReference type="ARBA" id="ARBA00005564"/>
    </source>
</evidence>
<dbReference type="Gene3D" id="2.130.10.10">
    <property type="entry name" value="YVTN repeat-like/Quinoprotein amine dehydrogenase"/>
    <property type="match status" value="1"/>
</dbReference>
<name>A0A4R4ECZ4_9BACL</name>
<dbReference type="RefSeq" id="WP_132417909.1">
    <property type="nucleotide sequence ID" value="NZ_SKFG01000008.1"/>
</dbReference>
<dbReference type="PANTHER" id="PTHR30344">
    <property type="entry name" value="6-PHOSPHOGLUCONOLACTONASE-RELATED"/>
    <property type="match status" value="1"/>
</dbReference>
<dbReference type="InterPro" id="IPR011048">
    <property type="entry name" value="Haem_d1_sf"/>
</dbReference>
<sequence>MKLNDHEIYVYVGSYAEEELPGIYVYAFHTVTGSLRLVEQYAGILNPSYLTIDKGGARLYAVSEGDEGAVVAYAIDPETGSLNRLNSQLTLGAHPCYVSLDPRGQHIMVANYTGGNVGLFPITDEGIGSVAANIQHEGSSVQLDRQEKAHPHSIVTDPAGNYVFVPDLGMDQIVVYKLDANQHKLMRENSVSVKSGAGPRHLVFHPKHAYAYVINELDNTIIAYTYNSQQGTLAEIQTISTLIDSIVEVSYCADIHITPNGNFLYGTNRGDDSLVVFQINESDGTLTYIERISTFGNFPRNFAIMPGGKFILAANQNSDSIITYAIDQETGRLTVVGEPVEVAKPVCIKA</sequence>
<dbReference type="FunFam" id="2.130.10.10:FF:000306">
    <property type="entry name" value="3-carboxymuconate cyclase"/>
    <property type="match status" value="1"/>
</dbReference>
<dbReference type="GO" id="GO:0005829">
    <property type="term" value="C:cytosol"/>
    <property type="evidence" value="ECO:0007669"/>
    <property type="project" value="TreeGrafter"/>
</dbReference>
<keyword evidence="3" id="KW-1185">Reference proteome</keyword>
<dbReference type="SUPFAM" id="SSF51004">
    <property type="entry name" value="C-terminal (heme d1) domain of cytochrome cd1-nitrite reductase"/>
    <property type="match status" value="1"/>
</dbReference>
<gene>
    <name evidence="2" type="ORF">E0485_10145</name>
</gene>